<name>A0A2U1B3H6_9BACT</name>
<reference evidence="1 2" key="1">
    <citation type="submission" date="2018-04" db="EMBL/GenBank/DDBJ databases">
        <title>Genomic Encyclopedia of Type Strains, Phase IV (KMG-IV): sequencing the most valuable type-strain genomes for metagenomic binning, comparative biology and taxonomic classification.</title>
        <authorList>
            <person name="Goeker M."/>
        </authorList>
    </citation>
    <scope>NUCLEOTIDE SEQUENCE [LARGE SCALE GENOMIC DNA]</scope>
    <source>
        <strain evidence="1 2">DSM 100231</strain>
    </source>
</reference>
<organism evidence="1 2">
    <name type="scientific">Pontibacter virosus</name>
    <dbReference type="NCBI Taxonomy" id="1765052"/>
    <lineage>
        <taxon>Bacteria</taxon>
        <taxon>Pseudomonadati</taxon>
        <taxon>Bacteroidota</taxon>
        <taxon>Cytophagia</taxon>
        <taxon>Cytophagales</taxon>
        <taxon>Hymenobacteraceae</taxon>
        <taxon>Pontibacter</taxon>
    </lineage>
</organism>
<proteinExistence type="predicted"/>
<dbReference type="Proteomes" id="UP000245466">
    <property type="component" value="Unassembled WGS sequence"/>
</dbReference>
<accession>A0A2U1B3H6</accession>
<evidence type="ECO:0000313" key="1">
    <source>
        <dbReference type="EMBL" id="PVY43152.1"/>
    </source>
</evidence>
<keyword evidence="2" id="KW-1185">Reference proteome</keyword>
<dbReference type="EMBL" id="QEKI01000002">
    <property type="protein sequence ID" value="PVY43152.1"/>
    <property type="molecule type" value="Genomic_DNA"/>
</dbReference>
<gene>
    <name evidence="1" type="ORF">C8E01_102329</name>
</gene>
<comment type="caution">
    <text evidence="1">The sequence shown here is derived from an EMBL/GenBank/DDBJ whole genome shotgun (WGS) entry which is preliminary data.</text>
</comment>
<dbReference type="RefSeq" id="WP_116542181.1">
    <property type="nucleotide sequence ID" value="NZ_QEKI01000002.1"/>
</dbReference>
<dbReference type="AlphaFoldDB" id="A0A2U1B3H6"/>
<protein>
    <submittedName>
        <fullName evidence="1">Uncharacterized protein</fullName>
    </submittedName>
</protein>
<evidence type="ECO:0000313" key="2">
    <source>
        <dbReference type="Proteomes" id="UP000245466"/>
    </source>
</evidence>
<sequence>MFDKKKKNMKRRETLLEQLDREILEGYKRMKEAPKQLTIFEETQKLINEGFIVLNNDSTLSNESKKLMAYVSMLLSYAVANLEAVENDEGVDLSMHYDLISEVQSEIKDYYE</sequence>